<comment type="caution">
    <text evidence="1">The sequence shown here is derived from an EMBL/GenBank/DDBJ whole genome shotgun (WGS) entry which is preliminary data.</text>
</comment>
<proteinExistence type="predicted"/>
<keyword evidence="2" id="KW-1185">Reference proteome</keyword>
<dbReference type="Proteomes" id="UP000829398">
    <property type="component" value="Chromosome 1"/>
</dbReference>
<organism evidence="1 2">
    <name type="scientific">Citrus sinensis</name>
    <name type="common">Sweet orange</name>
    <name type="synonym">Citrus aurantium var. sinensis</name>
    <dbReference type="NCBI Taxonomy" id="2711"/>
    <lineage>
        <taxon>Eukaryota</taxon>
        <taxon>Viridiplantae</taxon>
        <taxon>Streptophyta</taxon>
        <taxon>Embryophyta</taxon>
        <taxon>Tracheophyta</taxon>
        <taxon>Spermatophyta</taxon>
        <taxon>Magnoliopsida</taxon>
        <taxon>eudicotyledons</taxon>
        <taxon>Gunneridae</taxon>
        <taxon>Pentapetalae</taxon>
        <taxon>rosids</taxon>
        <taxon>malvids</taxon>
        <taxon>Sapindales</taxon>
        <taxon>Rutaceae</taxon>
        <taxon>Aurantioideae</taxon>
        <taxon>Citrus</taxon>
    </lineage>
</organism>
<evidence type="ECO:0000313" key="1">
    <source>
        <dbReference type="EMBL" id="KAH9802545.1"/>
    </source>
</evidence>
<dbReference type="EMBL" id="CM039170">
    <property type="protein sequence ID" value="KAH9802545.1"/>
    <property type="molecule type" value="Genomic_DNA"/>
</dbReference>
<sequence>MTVKELEGQVEQLSQQFHDKFTAIDEKVTTLAKQNNDLQELMHGKQPATDQRQVDIFTGGTSAPQTVIATHSPLEPTERIGSTLVQARNICLDFPIFHGDNPTGWIFRCEQYRRLTGLSDADLLSLAIGHFDGDAVPWFHWLEQTMGEMTWAQFKRALTTRFGTLEENDAVGSLTKLRQTGTVLDYQRQFEKLADRTSNLTELFSISCFLSGLRKDIKAGVQLFKPVSLLQTFELARFQEKAITLQGNCSPIPAIQDPLPQLQSTPTPPAPSLLGLVPSILPNNVKRLSSTEQAERRSKGLCFNCDEQFKPGHRCKQSQLLLLDANIPLHNPQKPPDHHVDWKISVIETG</sequence>
<reference evidence="2" key="1">
    <citation type="journal article" date="2023" name="Hortic. Res.">
        <title>A chromosome-level phased genome enabling allele-level studies in sweet orange: a case study on citrus Huanglongbing tolerance.</title>
        <authorList>
            <person name="Wu B."/>
            <person name="Yu Q."/>
            <person name="Deng Z."/>
            <person name="Duan Y."/>
            <person name="Luo F."/>
            <person name="Gmitter F. Jr."/>
        </authorList>
    </citation>
    <scope>NUCLEOTIDE SEQUENCE [LARGE SCALE GENOMIC DNA]</scope>
    <source>
        <strain evidence="2">cv. Valencia</strain>
    </source>
</reference>
<evidence type="ECO:0000313" key="2">
    <source>
        <dbReference type="Proteomes" id="UP000829398"/>
    </source>
</evidence>
<protein>
    <submittedName>
        <fullName evidence="1">Uncharacterized protein</fullName>
    </submittedName>
</protein>
<name>A0ACB8NWX4_CITSI</name>
<gene>
    <name evidence="1" type="ORF">KPL71_001435</name>
</gene>
<accession>A0ACB8NWX4</accession>